<comment type="caution">
    <text evidence="2">The sequence shown here is derived from an EMBL/GenBank/DDBJ whole genome shotgun (WGS) entry which is preliminary data.</text>
</comment>
<proteinExistence type="predicted"/>
<dbReference type="PANTHER" id="PTHR22878:SF68">
    <property type="entry name" value="DYNEIN HEAVY CHAIN 6, AXONEMAL-LIKE"/>
    <property type="match status" value="1"/>
</dbReference>
<dbReference type="Gene3D" id="3.10.490.20">
    <property type="match status" value="1"/>
</dbReference>
<protein>
    <recommendedName>
        <fullName evidence="1">Dynein heavy chain C-terminal domain-containing protein</fullName>
    </recommendedName>
</protein>
<dbReference type="OMA" id="WEMAYPS"/>
<dbReference type="GO" id="GO:0007018">
    <property type="term" value="P:microtubule-based movement"/>
    <property type="evidence" value="ECO:0007669"/>
    <property type="project" value="InterPro"/>
</dbReference>
<dbReference type="AlphaFoldDB" id="A0A401QD76"/>
<dbReference type="Proteomes" id="UP000288216">
    <property type="component" value="Unassembled WGS sequence"/>
</dbReference>
<gene>
    <name evidence="2" type="ORF">scyTo_0023557</name>
</gene>
<dbReference type="InterPro" id="IPR026983">
    <property type="entry name" value="DHC"/>
</dbReference>
<dbReference type="FunFam" id="3.10.490.20:FF:000009">
    <property type="entry name" value="Dynein heavy chain 4"/>
    <property type="match status" value="1"/>
</dbReference>
<dbReference type="STRING" id="75743.A0A401QD76"/>
<dbReference type="OrthoDB" id="10251809at2759"/>
<feature type="non-terminal residue" evidence="2">
    <location>
        <position position="171"/>
    </location>
</feature>
<feature type="non-terminal residue" evidence="2">
    <location>
        <position position="1"/>
    </location>
</feature>
<feature type="domain" description="Dynein heavy chain C-terminal" evidence="1">
    <location>
        <begin position="1"/>
        <end position="167"/>
    </location>
</feature>
<name>A0A401QD76_SCYTO</name>
<dbReference type="GO" id="GO:0045505">
    <property type="term" value="F:dynein intermediate chain binding"/>
    <property type="evidence" value="ECO:0007669"/>
    <property type="project" value="InterPro"/>
</dbReference>
<organism evidence="2 3">
    <name type="scientific">Scyliorhinus torazame</name>
    <name type="common">Cloudy catshark</name>
    <name type="synonym">Catulus torazame</name>
    <dbReference type="NCBI Taxonomy" id="75743"/>
    <lineage>
        <taxon>Eukaryota</taxon>
        <taxon>Metazoa</taxon>
        <taxon>Chordata</taxon>
        <taxon>Craniata</taxon>
        <taxon>Vertebrata</taxon>
        <taxon>Chondrichthyes</taxon>
        <taxon>Elasmobranchii</taxon>
        <taxon>Galeomorphii</taxon>
        <taxon>Galeoidea</taxon>
        <taxon>Carcharhiniformes</taxon>
        <taxon>Scyliorhinidae</taxon>
        <taxon>Scyliorhinus</taxon>
    </lineage>
</organism>
<dbReference type="PANTHER" id="PTHR22878">
    <property type="entry name" value="DYNEIN HEAVY CHAIN 6, AXONEMAL-LIKE-RELATED"/>
    <property type="match status" value="1"/>
</dbReference>
<evidence type="ECO:0000259" key="1">
    <source>
        <dbReference type="Pfam" id="PF18199"/>
    </source>
</evidence>
<keyword evidence="3" id="KW-1185">Reference proteome</keyword>
<sequence length="171" mass="19230">LTELKMAIQGLVVMSTDLEEIFSSIHDARVPSLWEMAYPSMKQLGAWIRDLVHRVDQLAKWAETTHPPVIFWMSGFTFPTGFLTAVLQLAARKNTISVDSLSWDFIVSVVDDNNLLEPPKDGVYVKGMFLQGAGWDKKNAWLVEAEPMQLVCPMPSIHFKPVENKKKSGKG</sequence>
<reference evidence="2 3" key="1">
    <citation type="journal article" date="2018" name="Nat. Ecol. Evol.">
        <title>Shark genomes provide insights into elasmobranch evolution and the origin of vertebrates.</title>
        <authorList>
            <person name="Hara Y"/>
            <person name="Yamaguchi K"/>
            <person name="Onimaru K"/>
            <person name="Kadota M"/>
            <person name="Koyanagi M"/>
            <person name="Keeley SD"/>
            <person name="Tatsumi K"/>
            <person name="Tanaka K"/>
            <person name="Motone F"/>
            <person name="Kageyama Y"/>
            <person name="Nozu R"/>
            <person name="Adachi N"/>
            <person name="Nishimura O"/>
            <person name="Nakagawa R"/>
            <person name="Tanegashima C"/>
            <person name="Kiyatake I"/>
            <person name="Matsumoto R"/>
            <person name="Murakumo K"/>
            <person name="Nishida K"/>
            <person name="Terakita A"/>
            <person name="Kuratani S"/>
            <person name="Sato K"/>
            <person name="Hyodo S Kuraku.S."/>
        </authorList>
    </citation>
    <scope>NUCLEOTIDE SEQUENCE [LARGE SCALE GENOMIC DNA]</scope>
</reference>
<dbReference type="InterPro" id="IPR041228">
    <property type="entry name" value="Dynein_C"/>
</dbReference>
<evidence type="ECO:0000313" key="2">
    <source>
        <dbReference type="EMBL" id="GCB83277.1"/>
    </source>
</evidence>
<evidence type="ECO:0000313" key="3">
    <source>
        <dbReference type="Proteomes" id="UP000288216"/>
    </source>
</evidence>
<dbReference type="Gene3D" id="1.20.1270.280">
    <property type="match status" value="1"/>
</dbReference>
<dbReference type="EMBL" id="BFAA01030720">
    <property type="protein sequence ID" value="GCB83277.1"/>
    <property type="molecule type" value="Genomic_DNA"/>
</dbReference>
<dbReference type="GO" id="GO:0030286">
    <property type="term" value="C:dynein complex"/>
    <property type="evidence" value="ECO:0007669"/>
    <property type="project" value="InterPro"/>
</dbReference>
<accession>A0A401QD76</accession>
<dbReference type="Pfam" id="PF18199">
    <property type="entry name" value="Dynein_C"/>
    <property type="match status" value="1"/>
</dbReference>
<dbReference type="InterPro" id="IPR043160">
    <property type="entry name" value="Dynein_C_barrel"/>
</dbReference>
<dbReference type="GO" id="GO:0051959">
    <property type="term" value="F:dynein light intermediate chain binding"/>
    <property type="evidence" value="ECO:0007669"/>
    <property type="project" value="InterPro"/>
</dbReference>